<dbReference type="GO" id="GO:0006302">
    <property type="term" value="P:double-strand break repair"/>
    <property type="evidence" value="ECO:0007669"/>
    <property type="project" value="UniProtKB-ARBA"/>
</dbReference>
<organism evidence="2 3">
    <name type="scientific">Glomus cerebriforme</name>
    <dbReference type="NCBI Taxonomy" id="658196"/>
    <lineage>
        <taxon>Eukaryota</taxon>
        <taxon>Fungi</taxon>
        <taxon>Fungi incertae sedis</taxon>
        <taxon>Mucoromycota</taxon>
        <taxon>Glomeromycotina</taxon>
        <taxon>Glomeromycetes</taxon>
        <taxon>Glomerales</taxon>
        <taxon>Glomeraceae</taxon>
        <taxon>Glomus</taxon>
    </lineage>
</organism>
<keyword evidence="2" id="KW-0255">Endonuclease</keyword>
<dbReference type="AlphaFoldDB" id="A0A397TNG9"/>
<keyword evidence="3" id="KW-1185">Reference proteome</keyword>
<gene>
    <name evidence="2" type="ORF">C1645_813283</name>
</gene>
<proteinExistence type="predicted"/>
<feature type="domain" description="Putative restriction endonuclease" evidence="1">
    <location>
        <begin position="36"/>
        <end position="215"/>
    </location>
</feature>
<dbReference type="CDD" id="cd06260">
    <property type="entry name" value="DUF820-like"/>
    <property type="match status" value="1"/>
</dbReference>
<dbReference type="STRING" id="658196.A0A397TNG9"/>
<dbReference type="PANTHER" id="PTHR34107">
    <property type="entry name" value="SLL0198 PROTEIN-RELATED"/>
    <property type="match status" value="1"/>
</dbReference>
<dbReference type="InterPro" id="IPR012296">
    <property type="entry name" value="Nuclease_put_TT1808"/>
</dbReference>
<dbReference type="GO" id="GO:0004519">
    <property type="term" value="F:endonuclease activity"/>
    <property type="evidence" value="ECO:0007669"/>
    <property type="project" value="UniProtKB-KW"/>
</dbReference>
<evidence type="ECO:0000313" key="2">
    <source>
        <dbReference type="EMBL" id="RIA98055.1"/>
    </source>
</evidence>
<comment type="caution">
    <text evidence="2">The sequence shown here is derived from an EMBL/GenBank/DDBJ whole genome shotgun (WGS) entry which is preliminary data.</text>
</comment>
<dbReference type="InterPro" id="IPR011335">
    <property type="entry name" value="Restrct_endonuc-II-like"/>
</dbReference>
<evidence type="ECO:0000313" key="3">
    <source>
        <dbReference type="Proteomes" id="UP000265703"/>
    </source>
</evidence>
<dbReference type="InterPro" id="IPR008538">
    <property type="entry name" value="Uma2"/>
</dbReference>
<accession>A0A397TNG9</accession>
<dbReference type="Gene3D" id="3.90.1570.10">
    <property type="entry name" value="tt1808, chain A"/>
    <property type="match status" value="1"/>
</dbReference>
<keyword evidence="2" id="KW-0378">Hydrolase</keyword>
<evidence type="ECO:0000259" key="1">
    <source>
        <dbReference type="Pfam" id="PF05685"/>
    </source>
</evidence>
<protein>
    <submittedName>
        <fullName evidence="2">Restriction endonuclease type II-like protein</fullName>
    </submittedName>
</protein>
<name>A0A397TNG9_9GLOM</name>
<dbReference type="PANTHER" id="PTHR34107:SF1">
    <property type="entry name" value="SLL0198 PROTEIN"/>
    <property type="match status" value="1"/>
</dbReference>
<dbReference type="EMBL" id="QKYT01000021">
    <property type="protein sequence ID" value="RIA98055.1"/>
    <property type="molecule type" value="Genomic_DNA"/>
</dbReference>
<dbReference type="Pfam" id="PF05685">
    <property type="entry name" value="Uma2"/>
    <property type="match status" value="1"/>
</dbReference>
<sequence>MSEFISEELETILSPHYKLNRDKLEVTRVDCVQVTFEDFKELAKTLPSSYKLELANNKIVIMPVGARTGQKEALLIARVVAWCENNPNLVGLYGSSQTCYNLPLTNPIVRGPDASVVLAPRWNTLSANNQAEAFPPVAPNFIVEICSDNDSWNYCHNKMLDYMNSGVDEGILIDSINQTLTWYRTDTNGTNIVWSSQNNPHSFRSQILNGFTLDLHNII</sequence>
<dbReference type="Proteomes" id="UP000265703">
    <property type="component" value="Unassembled WGS sequence"/>
</dbReference>
<dbReference type="SUPFAM" id="SSF52980">
    <property type="entry name" value="Restriction endonuclease-like"/>
    <property type="match status" value="1"/>
</dbReference>
<dbReference type="OrthoDB" id="2385045at2759"/>
<reference evidence="2 3" key="1">
    <citation type="submission" date="2018-06" db="EMBL/GenBank/DDBJ databases">
        <title>Comparative genomics reveals the genomic features of Rhizophagus irregularis, R. cerebriforme, R. diaphanum and Gigaspora rosea, and their symbiotic lifestyle signature.</title>
        <authorList>
            <person name="Morin E."/>
            <person name="San Clemente H."/>
            <person name="Chen E.C.H."/>
            <person name="De La Providencia I."/>
            <person name="Hainaut M."/>
            <person name="Kuo A."/>
            <person name="Kohler A."/>
            <person name="Murat C."/>
            <person name="Tang N."/>
            <person name="Roy S."/>
            <person name="Loubradou J."/>
            <person name="Henrissat B."/>
            <person name="Grigoriev I.V."/>
            <person name="Corradi N."/>
            <person name="Roux C."/>
            <person name="Martin F.M."/>
        </authorList>
    </citation>
    <scope>NUCLEOTIDE SEQUENCE [LARGE SCALE GENOMIC DNA]</scope>
    <source>
        <strain evidence="2 3">DAOM 227022</strain>
    </source>
</reference>
<keyword evidence="2" id="KW-0540">Nuclease</keyword>